<evidence type="ECO:0000256" key="1">
    <source>
        <dbReference type="ARBA" id="ARBA00000085"/>
    </source>
</evidence>
<dbReference type="SUPFAM" id="SSF55874">
    <property type="entry name" value="ATPase domain of HSP90 chaperone/DNA topoisomerase II/histidine kinase"/>
    <property type="match status" value="1"/>
</dbReference>
<feature type="domain" description="Histidine kinase" evidence="8">
    <location>
        <begin position="1"/>
        <end position="96"/>
    </location>
</feature>
<dbReference type="PANTHER" id="PTHR44936">
    <property type="entry name" value="SENSOR PROTEIN CREC"/>
    <property type="match status" value="1"/>
</dbReference>
<keyword evidence="10" id="KW-1185">Reference proteome</keyword>
<dbReference type="AlphaFoldDB" id="A0A0A1MKB4"/>
<dbReference type="RefSeq" id="WP_042533863.1">
    <property type="nucleotide sequence ID" value="NZ_CAXOIH010000002.1"/>
</dbReference>
<dbReference type="EMBL" id="CDGG01000001">
    <property type="protein sequence ID" value="CEI83543.1"/>
    <property type="molecule type" value="Genomic_DNA"/>
</dbReference>
<dbReference type="GO" id="GO:0000155">
    <property type="term" value="F:phosphorelay sensor kinase activity"/>
    <property type="evidence" value="ECO:0007669"/>
    <property type="project" value="TreeGrafter"/>
</dbReference>
<keyword evidence="7" id="KW-0902">Two-component regulatory system</keyword>
<keyword evidence="4" id="KW-0547">Nucleotide-binding</keyword>
<evidence type="ECO:0000313" key="10">
    <source>
        <dbReference type="Proteomes" id="UP000040453"/>
    </source>
</evidence>
<evidence type="ECO:0000313" key="9">
    <source>
        <dbReference type="EMBL" id="CEI83543.1"/>
    </source>
</evidence>
<evidence type="ECO:0000259" key="8">
    <source>
        <dbReference type="PROSITE" id="PS50109"/>
    </source>
</evidence>
<dbReference type="InterPro" id="IPR005467">
    <property type="entry name" value="His_kinase_dom"/>
</dbReference>
<evidence type="ECO:0000256" key="6">
    <source>
        <dbReference type="ARBA" id="ARBA00022840"/>
    </source>
</evidence>
<comment type="catalytic activity">
    <reaction evidence="1">
        <text>ATP + protein L-histidine = ADP + protein N-phospho-L-histidine.</text>
        <dbReference type="EC" id="2.7.13.3"/>
    </reaction>
</comment>
<dbReference type="InterPro" id="IPR050980">
    <property type="entry name" value="2C_sensor_his_kinase"/>
</dbReference>
<dbReference type="PANTHER" id="PTHR44936:SF10">
    <property type="entry name" value="SENSOR PROTEIN RSTB"/>
    <property type="match status" value="1"/>
</dbReference>
<reference evidence="9 10" key="1">
    <citation type="submission" date="2014-11" db="EMBL/GenBank/DDBJ databases">
        <authorList>
            <person name="Urmite Genomes Urmite Genomes"/>
        </authorList>
    </citation>
    <scope>NUCLEOTIDE SEQUENCE [LARGE SCALE GENOMIC DNA]</scope>
    <source>
        <strain evidence="9 10">Oc5</strain>
    </source>
</reference>
<evidence type="ECO:0000256" key="2">
    <source>
        <dbReference type="ARBA" id="ARBA00012438"/>
    </source>
</evidence>
<proteinExistence type="predicted"/>
<organism evidence="9 10">
    <name type="scientific">Oceanobacillus oncorhynchi</name>
    <dbReference type="NCBI Taxonomy" id="545501"/>
    <lineage>
        <taxon>Bacteria</taxon>
        <taxon>Bacillati</taxon>
        <taxon>Bacillota</taxon>
        <taxon>Bacilli</taxon>
        <taxon>Bacillales</taxon>
        <taxon>Bacillaceae</taxon>
        <taxon>Oceanobacillus</taxon>
    </lineage>
</organism>
<dbReference type="CDD" id="cd00075">
    <property type="entry name" value="HATPase"/>
    <property type="match status" value="1"/>
</dbReference>
<evidence type="ECO:0000256" key="5">
    <source>
        <dbReference type="ARBA" id="ARBA00022777"/>
    </source>
</evidence>
<dbReference type="GO" id="GO:0005886">
    <property type="term" value="C:plasma membrane"/>
    <property type="evidence" value="ECO:0007669"/>
    <property type="project" value="TreeGrafter"/>
</dbReference>
<dbReference type="GO" id="GO:0005524">
    <property type="term" value="F:ATP binding"/>
    <property type="evidence" value="ECO:0007669"/>
    <property type="project" value="UniProtKB-KW"/>
</dbReference>
<evidence type="ECO:0000256" key="3">
    <source>
        <dbReference type="ARBA" id="ARBA00022679"/>
    </source>
</evidence>
<dbReference type="Proteomes" id="UP000040453">
    <property type="component" value="Unassembled WGS sequence"/>
</dbReference>
<keyword evidence="6" id="KW-0067">ATP-binding</keyword>
<keyword evidence="3" id="KW-0808">Transferase</keyword>
<dbReference type="PROSITE" id="PS50109">
    <property type="entry name" value="HIS_KIN"/>
    <property type="match status" value="1"/>
</dbReference>
<dbReference type="OrthoDB" id="368131at2"/>
<name>A0A0A1MKB4_9BACI</name>
<dbReference type="EC" id="2.7.13.3" evidence="2"/>
<keyword evidence="5" id="KW-0418">Kinase</keyword>
<dbReference type="Pfam" id="PF02518">
    <property type="entry name" value="HATPase_c"/>
    <property type="match status" value="1"/>
</dbReference>
<dbReference type="STRING" id="545501.BN997_03460"/>
<protein>
    <recommendedName>
        <fullName evidence="2">histidine kinase</fullName>
        <ecNumber evidence="2">2.7.13.3</ecNumber>
    </recommendedName>
</protein>
<sequence>MNHNEDGCTIYLSIAIRESKCIISVEDNGKGTTEEQIQHLNNTPHYMLESNRSGELRHGLGLLIVKQIISSHGGETVIKQSRYGGLEVRIILPTAEC</sequence>
<evidence type="ECO:0000256" key="7">
    <source>
        <dbReference type="ARBA" id="ARBA00023012"/>
    </source>
</evidence>
<dbReference type="InterPro" id="IPR003594">
    <property type="entry name" value="HATPase_dom"/>
</dbReference>
<accession>A0A0A1MKB4</accession>
<dbReference type="InterPro" id="IPR036890">
    <property type="entry name" value="HATPase_C_sf"/>
</dbReference>
<gene>
    <name evidence="9" type="ORF">BN997_03460</name>
</gene>
<dbReference type="Gene3D" id="3.30.565.10">
    <property type="entry name" value="Histidine kinase-like ATPase, C-terminal domain"/>
    <property type="match status" value="1"/>
</dbReference>
<evidence type="ECO:0000256" key="4">
    <source>
        <dbReference type="ARBA" id="ARBA00022741"/>
    </source>
</evidence>